<organism evidence="11 12">
    <name type="scientific">Stagnihabitans tardus</name>
    <dbReference type="NCBI Taxonomy" id="2699202"/>
    <lineage>
        <taxon>Bacteria</taxon>
        <taxon>Pseudomonadati</taxon>
        <taxon>Pseudomonadota</taxon>
        <taxon>Alphaproteobacteria</taxon>
        <taxon>Rhodobacterales</taxon>
        <taxon>Paracoccaceae</taxon>
        <taxon>Stagnihabitans</taxon>
    </lineage>
</organism>
<dbReference type="PANTHER" id="PTHR30600">
    <property type="entry name" value="CYTOCHROME C PEROXIDASE-RELATED"/>
    <property type="match status" value="1"/>
</dbReference>
<dbReference type="AlphaFoldDB" id="A0AAE5BWN5"/>
<dbReference type="InterPro" id="IPR009056">
    <property type="entry name" value="Cyt_c-like_dom"/>
</dbReference>
<dbReference type="NCBIfam" id="TIGR04039">
    <property type="entry name" value="MXAN_0977_Heme2"/>
    <property type="match status" value="1"/>
</dbReference>
<feature type="binding site" description="axial binding residue" evidence="9">
    <location>
        <position position="223"/>
    </location>
    <ligand>
        <name>heme c</name>
        <dbReference type="ChEBI" id="CHEBI:61717"/>
        <label>2</label>
    </ligand>
    <ligandPart>
        <name>Fe</name>
        <dbReference type="ChEBI" id="CHEBI:18248"/>
    </ligandPart>
</feature>
<dbReference type="Proteomes" id="UP001193501">
    <property type="component" value="Unassembled WGS sequence"/>
</dbReference>
<dbReference type="GO" id="GO:0009055">
    <property type="term" value="F:electron transfer activity"/>
    <property type="evidence" value="ECO:0007669"/>
    <property type="project" value="InterPro"/>
</dbReference>
<feature type="binding site" description="covalent" evidence="8">
    <location>
        <position position="219"/>
    </location>
    <ligand>
        <name>heme c</name>
        <dbReference type="ChEBI" id="CHEBI:61717"/>
        <label>2</label>
    </ligand>
</feature>
<evidence type="ECO:0000256" key="5">
    <source>
        <dbReference type="ARBA" id="ARBA00022764"/>
    </source>
</evidence>
<evidence type="ECO:0000256" key="3">
    <source>
        <dbReference type="ARBA" id="ARBA00022723"/>
    </source>
</evidence>
<keyword evidence="6" id="KW-0560">Oxidoreductase</keyword>
<evidence type="ECO:0000256" key="7">
    <source>
        <dbReference type="ARBA" id="ARBA00023004"/>
    </source>
</evidence>
<evidence type="ECO:0000256" key="8">
    <source>
        <dbReference type="PIRSR" id="PIRSR000294-1"/>
    </source>
</evidence>
<dbReference type="PROSITE" id="PS51007">
    <property type="entry name" value="CYTC"/>
    <property type="match status" value="1"/>
</dbReference>
<dbReference type="EMBL" id="JAABNR010000024">
    <property type="protein sequence ID" value="NBZ89497.1"/>
    <property type="molecule type" value="Genomic_DNA"/>
</dbReference>
<evidence type="ECO:0000256" key="4">
    <source>
        <dbReference type="ARBA" id="ARBA00022729"/>
    </source>
</evidence>
<sequence length="382" mass="41666">MIRTALVLCLALVTPGQAQDLRSILHLPEAVALPRLQEENVPTAEKVALGRALFYDLRLSANGTQACASCHHQELAFTDGLARSTGSTGHMLLRNSQGLVNLGYLPNYTWASNALVSLEDQIHVPLRNERPVELGINDANAAEVLARFAEDPEYQAMFAAAYPDGQPSWNRIVGALASFLRTINSFDSRFDRYLAGQTSALTDQERRGLALFNSERLECFHCHSGPTMTTAYVDANDPPGKHPFVFFSNGLYNVGNAGTYPEEDRGLYDLTLKPRHMGLFRPPSLRNVALTAPYMHDGSLATLDQVITHYAQGGTVTTEGPKAGDGRLMPTRSSFVRGFALTPAEKADLIAFLDSLTDESLLTNPAYANPWPEGHPARGEAP</sequence>
<keyword evidence="12" id="KW-1185">Reference proteome</keyword>
<evidence type="ECO:0000256" key="2">
    <source>
        <dbReference type="ARBA" id="ARBA00022617"/>
    </source>
</evidence>
<comment type="caution">
    <text evidence="11">The sequence shown here is derived from an EMBL/GenBank/DDBJ whole genome shotgun (WGS) entry which is preliminary data.</text>
</comment>
<comment type="subcellular location">
    <subcellularLocation>
        <location evidence="1">Periplasm</location>
    </subcellularLocation>
</comment>
<dbReference type="RefSeq" id="WP_168776299.1">
    <property type="nucleotide sequence ID" value="NZ_JAABNR010000024.1"/>
</dbReference>
<gene>
    <name evidence="11" type="ORF">GV832_18060</name>
</gene>
<feature type="binding site" description="axial binding residue" evidence="9">
    <location>
        <position position="71"/>
    </location>
    <ligand>
        <name>heme c</name>
        <dbReference type="ChEBI" id="CHEBI:61717"/>
        <label>1</label>
    </ligand>
    <ligandPart>
        <name>Fe</name>
        <dbReference type="ChEBI" id="CHEBI:18248"/>
    </ligandPart>
</feature>
<dbReference type="Pfam" id="PF03150">
    <property type="entry name" value="CCP_MauG"/>
    <property type="match status" value="1"/>
</dbReference>
<name>A0AAE5BWN5_9RHOB</name>
<comment type="PTM">
    <text evidence="8">Binds 2 heme groups per subunit.</text>
</comment>
<dbReference type="InterPro" id="IPR051395">
    <property type="entry name" value="Cytochrome_c_Peroxidase/MauG"/>
</dbReference>
<dbReference type="PIRSF" id="PIRSF000294">
    <property type="entry name" value="Cytochrome-c_peroxidase"/>
    <property type="match status" value="1"/>
</dbReference>
<evidence type="ECO:0000313" key="12">
    <source>
        <dbReference type="Proteomes" id="UP001193501"/>
    </source>
</evidence>
<evidence type="ECO:0000256" key="9">
    <source>
        <dbReference type="PIRSR" id="PIRSR000294-2"/>
    </source>
</evidence>
<reference evidence="11" key="1">
    <citation type="submission" date="2020-01" db="EMBL/GenBank/DDBJ databases">
        <authorList>
            <person name="Chen W.-M."/>
        </authorList>
    </citation>
    <scope>NUCLEOTIDE SEQUENCE</scope>
    <source>
        <strain evidence="11">CYK-10</strain>
    </source>
</reference>
<dbReference type="GO" id="GO:0020037">
    <property type="term" value="F:heme binding"/>
    <property type="evidence" value="ECO:0007669"/>
    <property type="project" value="InterPro"/>
</dbReference>
<feature type="binding site" description="covalent" evidence="8">
    <location>
        <position position="222"/>
    </location>
    <ligand>
        <name>heme c</name>
        <dbReference type="ChEBI" id="CHEBI:61717"/>
        <label>2</label>
    </ligand>
</feature>
<evidence type="ECO:0000256" key="6">
    <source>
        <dbReference type="ARBA" id="ARBA00023002"/>
    </source>
</evidence>
<dbReference type="SUPFAM" id="SSF46626">
    <property type="entry name" value="Cytochrome c"/>
    <property type="match status" value="2"/>
</dbReference>
<dbReference type="GO" id="GO:0004130">
    <property type="term" value="F:cytochrome-c peroxidase activity"/>
    <property type="evidence" value="ECO:0007669"/>
    <property type="project" value="TreeGrafter"/>
</dbReference>
<evidence type="ECO:0000259" key="10">
    <source>
        <dbReference type="PROSITE" id="PS51007"/>
    </source>
</evidence>
<comment type="cofactor">
    <cofactor evidence="8">
        <name>heme</name>
        <dbReference type="ChEBI" id="CHEBI:30413"/>
    </cofactor>
    <text evidence="8">Binds 2 heme groups.</text>
</comment>
<keyword evidence="4" id="KW-0732">Signal</keyword>
<feature type="domain" description="Cytochrome c" evidence="10">
    <location>
        <begin position="45"/>
        <end position="217"/>
    </location>
</feature>
<dbReference type="Gene3D" id="1.10.760.10">
    <property type="entry name" value="Cytochrome c-like domain"/>
    <property type="match status" value="2"/>
</dbReference>
<dbReference type="InterPro" id="IPR023929">
    <property type="entry name" value="MbnH-like"/>
</dbReference>
<protein>
    <submittedName>
        <fullName evidence="11">Di-heme enzyme</fullName>
    </submittedName>
</protein>
<dbReference type="InterPro" id="IPR036909">
    <property type="entry name" value="Cyt_c-like_dom_sf"/>
</dbReference>
<evidence type="ECO:0000313" key="11">
    <source>
        <dbReference type="EMBL" id="NBZ89497.1"/>
    </source>
</evidence>
<dbReference type="PANTHER" id="PTHR30600:SF14">
    <property type="entry name" value="CYTOCHROME C PEROXIDASE"/>
    <property type="match status" value="1"/>
</dbReference>
<feature type="binding site" description="covalent" evidence="8">
    <location>
        <position position="67"/>
    </location>
    <ligand>
        <name>heme c</name>
        <dbReference type="ChEBI" id="CHEBI:61717"/>
        <label>1</label>
    </ligand>
</feature>
<keyword evidence="7 9" id="KW-0408">Iron</keyword>
<dbReference type="GO" id="GO:0046872">
    <property type="term" value="F:metal ion binding"/>
    <property type="evidence" value="ECO:0007669"/>
    <property type="project" value="UniProtKB-KW"/>
</dbReference>
<accession>A0AAE5BWN5</accession>
<dbReference type="InterPro" id="IPR026259">
    <property type="entry name" value="MauG/Cytc_peroxidase"/>
</dbReference>
<keyword evidence="3 9" id="KW-0479">Metal-binding</keyword>
<evidence type="ECO:0000256" key="1">
    <source>
        <dbReference type="ARBA" id="ARBA00004418"/>
    </source>
</evidence>
<keyword evidence="2 8" id="KW-0349">Heme</keyword>
<keyword evidence="5" id="KW-0574">Periplasm</keyword>
<feature type="binding site" description="covalent" evidence="8">
    <location>
        <position position="70"/>
    </location>
    <ligand>
        <name>heme c</name>
        <dbReference type="ChEBI" id="CHEBI:61717"/>
        <label>1</label>
    </ligand>
</feature>
<dbReference type="InterPro" id="IPR004852">
    <property type="entry name" value="Di-haem_cyt_c_peroxidsae"/>
</dbReference>
<dbReference type="GO" id="GO:0042597">
    <property type="term" value="C:periplasmic space"/>
    <property type="evidence" value="ECO:0007669"/>
    <property type="project" value="UniProtKB-SubCell"/>
</dbReference>
<proteinExistence type="predicted"/>